<accession>A0ABQ2F878</accession>
<evidence type="ECO:0000256" key="2">
    <source>
        <dbReference type="ARBA" id="ARBA00006376"/>
    </source>
</evidence>
<protein>
    <submittedName>
        <fullName evidence="5">Serine hydroxymethyltransferase</fullName>
    </submittedName>
</protein>
<name>A0ABQ2F878_9MICO</name>
<dbReference type="EMBL" id="BMLB01000004">
    <property type="protein sequence ID" value="GGK71541.1"/>
    <property type="molecule type" value="Genomic_DNA"/>
</dbReference>
<evidence type="ECO:0000256" key="1">
    <source>
        <dbReference type="ARBA" id="ARBA00001933"/>
    </source>
</evidence>
<dbReference type="Pfam" id="PF00464">
    <property type="entry name" value="SHMT"/>
    <property type="match status" value="1"/>
</dbReference>
<proteinExistence type="inferred from homology"/>
<keyword evidence="3" id="KW-0663">Pyridoxal phosphate</keyword>
<feature type="domain" description="Serine hydroxymethyltransferase-like" evidence="4">
    <location>
        <begin position="52"/>
        <end position="410"/>
    </location>
</feature>
<dbReference type="InterPro" id="IPR049943">
    <property type="entry name" value="Ser_HO-MeTrfase-like"/>
</dbReference>
<dbReference type="Gene3D" id="3.40.640.10">
    <property type="entry name" value="Type I PLP-dependent aspartate aminotransferase-like (Major domain)"/>
    <property type="match status" value="1"/>
</dbReference>
<evidence type="ECO:0000259" key="4">
    <source>
        <dbReference type="Pfam" id="PF00464"/>
    </source>
</evidence>
<comment type="caution">
    <text evidence="5">The sequence shown here is derived from an EMBL/GenBank/DDBJ whole genome shotgun (WGS) entry which is preliminary data.</text>
</comment>
<dbReference type="PANTHER" id="PTHR11680">
    <property type="entry name" value="SERINE HYDROXYMETHYLTRANSFERASE"/>
    <property type="match status" value="1"/>
</dbReference>
<dbReference type="PIRSF" id="PIRSF000412">
    <property type="entry name" value="SHMT"/>
    <property type="match status" value="1"/>
</dbReference>
<comment type="cofactor">
    <cofactor evidence="1">
        <name>pyridoxal 5'-phosphate</name>
        <dbReference type="ChEBI" id="CHEBI:597326"/>
    </cofactor>
</comment>
<dbReference type="InterPro" id="IPR015424">
    <property type="entry name" value="PyrdxlP-dep_Trfase"/>
</dbReference>
<organism evidence="5 6">
    <name type="scientific">Ornithinimicrobium pekingense</name>
    <dbReference type="NCBI Taxonomy" id="384677"/>
    <lineage>
        <taxon>Bacteria</taxon>
        <taxon>Bacillati</taxon>
        <taxon>Actinomycetota</taxon>
        <taxon>Actinomycetes</taxon>
        <taxon>Micrococcales</taxon>
        <taxon>Ornithinimicrobiaceae</taxon>
        <taxon>Ornithinimicrobium</taxon>
    </lineage>
</organism>
<comment type="similarity">
    <text evidence="2">Belongs to the SHMT family.</text>
</comment>
<sequence length="446" mass="46854">MTAYLAPRPWVPEPSETLVQEVAARTAGLTPQDVLGELDRLVADNRRIHDADCVNLNPATNVMNPRAEAMLSTGLGSRPSLGYPGAKYEMGLEAIERIEVVAAELVAEVFRARYAEVRVPSGAVANLYAFLALTEPGDTIVAPPPSIGGHVTHHAGGSAGMYRLRTVPAPVAPGGYTVDIDELRRVAHEVRPRMITVGASLNLEPHPVPAIREIADEVGATVLFDAAHLCGLIAGRAWPHPLEQGAHLMTFSTYKSLGGPAGGVVVTDDAEIAQRLDAIAYPGLTANFDAGKTAALAVTMVDWLVAGQGYAAAMVATAARLAEELRAAGVPLFELADGAPTRSHQLAVRAAAWGGGQAAARRLRRANILSCGIGLPEEPVDGDVNGLRLGTPEVVRLGMGPEDMPELAGLVARGLDPDSDPETVAPEVTAWRRRFGGVHFTAQQPG</sequence>
<dbReference type="InterPro" id="IPR039429">
    <property type="entry name" value="SHMT-like_dom"/>
</dbReference>
<dbReference type="Gene3D" id="3.90.1150.10">
    <property type="entry name" value="Aspartate Aminotransferase, domain 1"/>
    <property type="match status" value="1"/>
</dbReference>
<dbReference type="InterPro" id="IPR001085">
    <property type="entry name" value="Ser_HO-MeTrfase"/>
</dbReference>
<evidence type="ECO:0000313" key="5">
    <source>
        <dbReference type="EMBL" id="GGK71541.1"/>
    </source>
</evidence>
<dbReference type="Proteomes" id="UP000662111">
    <property type="component" value="Unassembled WGS sequence"/>
</dbReference>
<dbReference type="InterPro" id="IPR015422">
    <property type="entry name" value="PyrdxlP-dep_Trfase_small"/>
</dbReference>
<dbReference type="SUPFAM" id="SSF53383">
    <property type="entry name" value="PLP-dependent transferases"/>
    <property type="match status" value="1"/>
</dbReference>
<keyword evidence="6" id="KW-1185">Reference proteome</keyword>
<dbReference type="InterPro" id="IPR015421">
    <property type="entry name" value="PyrdxlP-dep_Trfase_major"/>
</dbReference>
<dbReference type="RefSeq" id="WP_022922589.1">
    <property type="nucleotide sequence ID" value="NZ_BMLB01000004.1"/>
</dbReference>
<gene>
    <name evidence="5" type="ORF">GCM10011509_20040</name>
</gene>
<evidence type="ECO:0000313" key="6">
    <source>
        <dbReference type="Proteomes" id="UP000662111"/>
    </source>
</evidence>
<reference evidence="6" key="1">
    <citation type="journal article" date="2019" name="Int. J. Syst. Evol. Microbiol.">
        <title>The Global Catalogue of Microorganisms (GCM) 10K type strain sequencing project: providing services to taxonomists for standard genome sequencing and annotation.</title>
        <authorList>
            <consortium name="The Broad Institute Genomics Platform"/>
            <consortium name="The Broad Institute Genome Sequencing Center for Infectious Disease"/>
            <person name="Wu L."/>
            <person name="Ma J."/>
        </authorList>
    </citation>
    <scope>NUCLEOTIDE SEQUENCE [LARGE SCALE GENOMIC DNA]</scope>
    <source>
        <strain evidence="6">CGMCC 1.5362</strain>
    </source>
</reference>
<dbReference type="PANTHER" id="PTHR11680:SF35">
    <property type="entry name" value="SERINE HYDROXYMETHYLTRANSFERASE 1"/>
    <property type="match status" value="1"/>
</dbReference>
<evidence type="ECO:0000256" key="3">
    <source>
        <dbReference type="ARBA" id="ARBA00022898"/>
    </source>
</evidence>